<evidence type="ECO:0000256" key="8">
    <source>
        <dbReference type="ARBA" id="ARBA00022801"/>
    </source>
</evidence>
<comment type="function">
    <text evidence="11">Subunit R is required for both nuclease and ATPase activities, but not for modification.</text>
</comment>
<dbReference type="Pfam" id="PF04313">
    <property type="entry name" value="HSDR_N"/>
    <property type="match status" value="1"/>
</dbReference>
<dbReference type="NCBIfam" id="TIGR00348">
    <property type="entry name" value="hsdR"/>
    <property type="match status" value="1"/>
</dbReference>
<evidence type="ECO:0000256" key="5">
    <source>
        <dbReference type="ARBA" id="ARBA00022741"/>
    </source>
</evidence>
<evidence type="ECO:0000256" key="11">
    <source>
        <dbReference type="RuleBase" id="RU364115"/>
    </source>
</evidence>
<comment type="subunit">
    <text evidence="3 11">The type I restriction/modification system is composed of three polypeptides R, M and S.</text>
</comment>
<evidence type="ECO:0000313" key="14">
    <source>
        <dbReference type="Proteomes" id="UP000767334"/>
    </source>
</evidence>
<dbReference type="Pfam" id="PF22679">
    <property type="entry name" value="T1R_D3-like"/>
    <property type="match status" value="1"/>
</dbReference>
<dbReference type="Gene3D" id="3.90.1570.50">
    <property type="match status" value="1"/>
</dbReference>
<dbReference type="PANTHER" id="PTHR30195">
    <property type="entry name" value="TYPE I SITE-SPECIFIC DEOXYRIBONUCLEASE PROTEIN SUBUNIT M AND R"/>
    <property type="match status" value="1"/>
</dbReference>
<reference evidence="13 14" key="1">
    <citation type="journal article" date="2021" name="Sci. Rep.">
        <title>The distribution of antibiotic resistance genes in chicken gut microbiota commensals.</title>
        <authorList>
            <person name="Juricova H."/>
            <person name="Matiasovicova J."/>
            <person name="Kubasova T."/>
            <person name="Cejkova D."/>
            <person name="Rychlik I."/>
        </authorList>
    </citation>
    <scope>NUCLEOTIDE SEQUENCE [LARGE SCALE GENOMIC DNA]</scope>
    <source>
        <strain evidence="13 14">An435</strain>
    </source>
</reference>
<dbReference type="Gene3D" id="3.40.50.300">
    <property type="entry name" value="P-loop containing nucleotide triphosphate hydrolases"/>
    <property type="match status" value="2"/>
</dbReference>
<keyword evidence="8 11" id="KW-0378">Hydrolase</keyword>
<comment type="caution">
    <text evidence="13">The sequence shown here is derived from an EMBL/GenBank/DDBJ whole genome shotgun (WGS) entry which is preliminary data.</text>
</comment>
<keyword evidence="5 11" id="KW-0547">Nucleotide-binding</keyword>
<dbReference type="InterPro" id="IPR055180">
    <property type="entry name" value="HsdR_RecA-like_helicase_dom_2"/>
</dbReference>
<accession>A0ABS2FG06</accession>
<sequence length="1032" mass="120047">MDNPFLEEFDQKNVIELLKNMGYIYLSPEECNAARGERLKEVILKDITRSKLMEMNSFEYKGTVRKFSSSNINKAIEALDMPLTEGLIKVNEKIYDEIILKKSLEEFLEDGTKKNFSLQYIDWENPKNNVFHFTQEFVVEKQDQSTKEKTKRPDIVLFVNGIPFCVIELKASLVSLKQGISQMIGNQKKENIPHLFKYVQLVLAGNTREVRYATTGTPAKFWAVWKEEEKLDVESLVTGRLATELDRTIISLLNLDRVLEIIREYTLFDNNIKKVARYQQYFGIKKTLERIQTFDNTGKRNGGLIWHTQGSGKSLTMVMLARALRRRISNAKIIIVTDRKELDSQIKKTFIQSGFSNDIIQAASGSHLNSQLLSKESKIITTIINKFDKVFNVGSKIDDPNIFVLVDEYHRTQNGQLHAKMRKVFPSGCYIGFTGTPLMKKEKNSFTQFGKEIHRYTINQAVDDKAVLPLLYEGRLVDQWISDEAGLERKFEMISRNLNEEQKEDLKQKWGRFQKVASSERRLEMIALDINEHYKNTWQGTGFKAMLATSSKFEAIRYHQIFEMYGDVKTAFVISSADNREGNEDIHDENKLLVQKELERIVREYGNLDDYETKIKEEFCDGDDVEILIVVDKLLTGFDAPVAVGLYVDKELKEHKLLQAIARVNRLYEGKDYGYIIDYRGLLGNLDKALTSYSSLEGFDEDDIKGAVIDIKKHLDELKANYSYLKDIFNPIKNKEDKEEYEIYLADESKRQDFYERLKNYAKSLNICLASQGILDLLSKQELDNYKKELKFFSNLRKSVRLRYHEEVDFGEYEEQMQKLLDTYISANEVNRLTKLVNIFDDKNFDEEIQRVQGKRAKADTIRNAIDKVITMKYDENPAYYENLKDRINRVLEEYRKKRISEEEYLNSMNEVMNDIRNGSVEETYPGPIANNRSAQVIYDNIKEDIYEPIVAKVAEEQSEYIVANTSLEFDEIIKGYAAKPDWTTNTDIHNKISQDLEEKLWDIEDEYGVSLDTDKILEKTITISIRKYGNR</sequence>
<organism evidence="13 14">
    <name type="scientific">Clostridium saudiense</name>
    <dbReference type="NCBI Taxonomy" id="1414720"/>
    <lineage>
        <taxon>Bacteria</taxon>
        <taxon>Bacillati</taxon>
        <taxon>Bacillota</taxon>
        <taxon>Clostridia</taxon>
        <taxon>Eubacteriales</taxon>
        <taxon>Clostridiaceae</taxon>
        <taxon>Clostridium</taxon>
    </lineage>
</organism>
<keyword evidence="6 11" id="KW-0680">Restriction system</keyword>
<comment type="catalytic activity">
    <reaction evidence="1 11">
        <text>Endonucleolytic cleavage of DNA to give random double-stranded fragments with terminal 5'-phosphates, ATP is simultaneously hydrolyzed.</text>
        <dbReference type="EC" id="3.1.21.3"/>
    </reaction>
</comment>
<dbReference type="CDD" id="cd18800">
    <property type="entry name" value="SF2_C_EcoR124I-like"/>
    <property type="match status" value="1"/>
</dbReference>
<feature type="domain" description="Helicase ATP-binding" evidence="12">
    <location>
        <begin position="294"/>
        <end position="455"/>
    </location>
</feature>
<dbReference type="EC" id="3.1.21.3" evidence="11"/>
<dbReference type="InterPro" id="IPR004473">
    <property type="entry name" value="Restrct_endonuc_typeI_HsdR"/>
</dbReference>
<dbReference type="InterPro" id="IPR051268">
    <property type="entry name" value="Type-I_R_enzyme_R_subunit"/>
</dbReference>
<evidence type="ECO:0000313" key="13">
    <source>
        <dbReference type="EMBL" id="MBM6819495.1"/>
    </source>
</evidence>
<comment type="similarity">
    <text evidence="2 11">Belongs to the HsdR family.</text>
</comment>
<dbReference type="RefSeq" id="WP_204572303.1">
    <property type="nucleotide sequence ID" value="NZ_JACJLL010000048.1"/>
</dbReference>
<dbReference type="PANTHER" id="PTHR30195:SF15">
    <property type="entry name" value="TYPE I RESTRICTION ENZYME HINDI ENDONUCLEASE SUBUNIT"/>
    <property type="match status" value="1"/>
</dbReference>
<keyword evidence="14" id="KW-1185">Reference proteome</keyword>
<evidence type="ECO:0000256" key="3">
    <source>
        <dbReference type="ARBA" id="ARBA00011296"/>
    </source>
</evidence>
<evidence type="ECO:0000256" key="7">
    <source>
        <dbReference type="ARBA" id="ARBA00022759"/>
    </source>
</evidence>
<keyword evidence="10 11" id="KW-0238">DNA-binding</keyword>
<dbReference type="CDD" id="cd18030">
    <property type="entry name" value="DEXHc_RE_I_HsdR"/>
    <property type="match status" value="1"/>
</dbReference>
<dbReference type="InterPro" id="IPR027417">
    <property type="entry name" value="P-loop_NTPase"/>
</dbReference>
<evidence type="ECO:0000256" key="2">
    <source>
        <dbReference type="ARBA" id="ARBA00008598"/>
    </source>
</evidence>
<dbReference type="PROSITE" id="PS51192">
    <property type="entry name" value="HELICASE_ATP_BIND_1"/>
    <property type="match status" value="1"/>
</dbReference>
<dbReference type="InterPro" id="IPR040980">
    <property type="entry name" value="SWI2_SNF2"/>
</dbReference>
<evidence type="ECO:0000256" key="1">
    <source>
        <dbReference type="ARBA" id="ARBA00000851"/>
    </source>
</evidence>
<dbReference type="Pfam" id="PF11867">
    <property type="entry name" value="T1RH-like_C"/>
    <property type="match status" value="1"/>
</dbReference>
<evidence type="ECO:0000256" key="9">
    <source>
        <dbReference type="ARBA" id="ARBA00022840"/>
    </source>
</evidence>
<dbReference type="InterPro" id="IPR021810">
    <property type="entry name" value="T1RH-like_C"/>
</dbReference>
<keyword evidence="9 11" id="KW-0067">ATP-binding</keyword>
<gene>
    <name evidence="13" type="ORF">H6A19_09120</name>
</gene>
<evidence type="ECO:0000256" key="6">
    <source>
        <dbReference type="ARBA" id="ARBA00022747"/>
    </source>
</evidence>
<dbReference type="InterPro" id="IPR007409">
    <property type="entry name" value="Restrct_endonuc_type1_HsdR_N"/>
</dbReference>
<protein>
    <recommendedName>
        <fullName evidence="11">Type I restriction enzyme endonuclease subunit</fullName>
        <shortName evidence="11">R protein</shortName>
        <ecNumber evidence="11">3.1.21.3</ecNumber>
    </recommendedName>
    <alternativeName>
        <fullName evidence="11">Type-1 restriction enzyme R protein</fullName>
    </alternativeName>
</protein>
<evidence type="ECO:0000256" key="10">
    <source>
        <dbReference type="ARBA" id="ARBA00023125"/>
    </source>
</evidence>
<dbReference type="GO" id="GO:0009035">
    <property type="term" value="F:type I site-specific deoxyribonuclease activity"/>
    <property type="evidence" value="ECO:0007669"/>
    <property type="project" value="UniProtKB-EC"/>
</dbReference>
<dbReference type="Proteomes" id="UP000767334">
    <property type="component" value="Unassembled WGS sequence"/>
</dbReference>
<evidence type="ECO:0000259" key="12">
    <source>
        <dbReference type="PROSITE" id="PS51192"/>
    </source>
</evidence>
<keyword evidence="7" id="KW-0255">Endonuclease</keyword>
<dbReference type="SUPFAM" id="SSF52540">
    <property type="entry name" value="P-loop containing nucleoside triphosphate hydrolases"/>
    <property type="match status" value="2"/>
</dbReference>
<dbReference type="Pfam" id="PF18766">
    <property type="entry name" value="SWI2_SNF2"/>
    <property type="match status" value="1"/>
</dbReference>
<evidence type="ECO:0000256" key="4">
    <source>
        <dbReference type="ARBA" id="ARBA00022722"/>
    </source>
</evidence>
<keyword evidence="4" id="KW-0540">Nuclease</keyword>
<dbReference type="SMART" id="SM00487">
    <property type="entry name" value="DEXDc"/>
    <property type="match status" value="1"/>
</dbReference>
<dbReference type="EMBL" id="JACJLL010000048">
    <property type="protein sequence ID" value="MBM6819495.1"/>
    <property type="molecule type" value="Genomic_DNA"/>
</dbReference>
<dbReference type="InterPro" id="IPR014001">
    <property type="entry name" value="Helicase_ATP-bd"/>
</dbReference>
<proteinExistence type="inferred from homology"/>
<name>A0ABS2FG06_9CLOT</name>
<dbReference type="CDD" id="cd22332">
    <property type="entry name" value="HsdR_N"/>
    <property type="match status" value="1"/>
</dbReference>